<accession>A0ABW6US83</accession>
<dbReference type="EMBL" id="JBIAWJ010000024">
    <property type="protein sequence ID" value="MFF4526315.1"/>
    <property type="molecule type" value="Genomic_DNA"/>
</dbReference>
<name>A0ABW6US83_9ACTN</name>
<evidence type="ECO:0000256" key="1">
    <source>
        <dbReference type="SAM" id="MobiDB-lite"/>
    </source>
</evidence>
<evidence type="ECO:0000313" key="2">
    <source>
        <dbReference type="EMBL" id="MFF4526315.1"/>
    </source>
</evidence>
<proteinExistence type="predicted"/>
<protein>
    <submittedName>
        <fullName evidence="2">DUF6059 family protein</fullName>
    </submittedName>
</protein>
<keyword evidence="3" id="KW-1185">Reference proteome</keyword>
<gene>
    <name evidence="2" type="ORF">ACFY1D_33520</name>
</gene>
<dbReference type="Pfam" id="PF19534">
    <property type="entry name" value="DUF6059"/>
    <property type="match status" value="1"/>
</dbReference>
<feature type="region of interest" description="Disordered" evidence="1">
    <location>
        <begin position="78"/>
        <end position="128"/>
    </location>
</feature>
<feature type="compositionally biased region" description="Basic and acidic residues" evidence="1">
    <location>
        <begin position="118"/>
        <end position="128"/>
    </location>
</feature>
<comment type="caution">
    <text evidence="2">The sequence shown here is derived from an EMBL/GenBank/DDBJ whole genome shotgun (WGS) entry which is preliminary data.</text>
</comment>
<evidence type="ECO:0000313" key="3">
    <source>
        <dbReference type="Proteomes" id="UP001602058"/>
    </source>
</evidence>
<sequence length="128" mass="14296">MVMRPGMRGPGMRWPGMWWWTVRRAAWRVWRGTATFLADGFGALAVMFGMVPPVSVDQAKQWWLGDGDPRALGGIRPLDAPPRAHPERLVADTPLSPGERELWAQLEGRPGRVGEGSGRVEEEPGRRE</sequence>
<dbReference type="InterPro" id="IPR045701">
    <property type="entry name" value="DUF6059"/>
</dbReference>
<dbReference type="RefSeq" id="WP_387891810.1">
    <property type="nucleotide sequence ID" value="NZ_JBIAWJ010000024.1"/>
</dbReference>
<reference evidence="2 3" key="1">
    <citation type="submission" date="2024-10" db="EMBL/GenBank/DDBJ databases">
        <title>The Natural Products Discovery Center: Release of the First 8490 Sequenced Strains for Exploring Actinobacteria Biosynthetic Diversity.</title>
        <authorList>
            <person name="Kalkreuter E."/>
            <person name="Kautsar S.A."/>
            <person name="Yang D."/>
            <person name="Bader C.D."/>
            <person name="Teijaro C.N."/>
            <person name="Fluegel L."/>
            <person name="Davis C.M."/>
            <person name="Simpson J.R."/>
            <person name="Lauterbach L."/>
            <person name="Steele A.D."/>
            <person name="Gui C."/>
            <person name="Meng S."/>
            <person name="Li G."/>
            <person name="Viehrig K."/>
            <person name="Ye F."/>
            <person name="Su P."/>
            <person name="Kiefer A.F."/>
            <person name="Nichols A."/>
            <person name="Cepeda A.J."/>
            <person name="Yan W."/>
            <person name="Fan B."/>
            <person name="Jiang Y."/>
            <person name="Adhikari A."/>
            <person name="Zheng C.-J."/>
            <person name="Schuster L."/>
            <person name="Cowan T.M."/>
            <person name="Smanski M.J."/>
            <person name="Chevrette M.G."/>
            <person name="De Carvalho L.P.S."/>
            <person name="Shen B."/>
        </authorList>
    </citation>
    <scope>NUCLEOTIDE SEQUENCE [LARGE SCALE GENOMIC DNA]</scope>
    <source>
        <strain evidence="2 3">NPDC001390</strain>
    </source>
</reference>
<organism evidence="2 3">
    <name type="scientific">Streptomyces bluensis</name>
    <dbReference type="NCBI Taxonomy" id="33897"/>
    <lineage>
        <taxon>Bacteria</taxon>
        <taxon>Bacillati</taxon>
        <taxon>Actinomycetota</taxon>
        <taxon>Actinomycetes</taxon>
        <taxon>Kitasatosporales</taxon>
        <taxon>Streptomycetaceae</taxon>
        <taxon>Streptomyces</taxon>
    </lineage>
</organism>
<dbReference type="Proteomes" id="UP001602058">
    <property type="component" value="Unassembled WGS sequence"/>
</dbReference>